<evidence type="ECO:0000313" key="2">
    <source>
        <dbReference type="EMBL" id="MCH5600168.1"/>
    </source>
</evidence>
<accession>A0ABS9SPA1</accession>
<dbReference type="EMBL" id="JAKWBL010000004">
    <property type="protein sequence ID" value="MCH5600168.1"/>
    <property type="molecule type" value="Genomic_DNA"/>
</dbReference>
<organism evidence="2 3">
    <name type="scientific">Niabella ginsengisoli</name>
    <dbReference type="NCBI Taxonomy" id="522298"/>
    <lineage>
        <taxon>Bacteria</taxon>
        <taxon>Pseudomonadati</taxon>
        <taxon>Bacteroidota</taxon>
        <taxon>Chitinophagia</taxon>
        <taxon>Chitinophagales</taxon>
        <taxon>Chitinophagaceae</taxon>
        <taxon>Niabella</taxon>
    </lineage>
</organism>
<dbReference type="Proteomes" id="UP001202248">
    <property type="component" value="Unassembled WGS sequence"/>
</dbReference>
<gene>
    <name evidence="2" type="ORF">MKP09_20725</name>
</gene>
<dbReference type="Pfam" id="PF03203">
    <property type="entry name" value="MerC"/>
    <property type="match status" value="1"/>
</dbReference>
<keyword evidence="1" id="KW-1133">Transmembrane helix</keyword>
<keyword evidence="3" id="KW-1185">Reference proteome</keyword>
<name>A0ABS9SPA1_9BACT</name>
<dbReference type="RefSeq" id="WP_240832178.1">
    <property type="nucleotide sequence ID" value="NZ_JAKWBL010000004.1"/>
</dbReference>
<evidence type="ECO:0000256" key="1">
    <source>
        <dbReference type="SAM" id="Phobius"/>
    </source>
</evidence>
<keyword evidence="1" id="KW-0812">Transmembrane</keyword>
<reference evidence="2 3" key="1">
    <citation type="submission" date="2022-02" db="EMBL/GenBank/DDBJ databases">
        <authorList>
            <person name="Min J."/>
        </authorList>
    </citation>
    <scope>NUCLEOTIDE SEQUENCE [LARGE SCALE GENOMIC DNA]</scope>
    <source>
        <strain evidence="2 3">GR10-1</strain>
    </source>
</reference>
<protein>
    <submittedName>
        <fullName evidence="2">MerC domain-containing protein</fullName>
    </submittedName>
</protein>
<comment type="caution">
    <text evidence="2">The sequence shown here is derived from an EMBL/GenBank/DDBJ whole genome shotgun (WGS) entry which is preliminary data.</text>
</comment>
<keyword evidence="1" id="KW-0472">Membrane</keyword>
<proteinExistence type="predicted"/>
<feature type="transmembrane region" description="Helical" evidence="1">
    <location>
        <begin position="12"/>
        <end position="32"/>
    </location>
</feature>
<sequence>MKNRFNWDALGITTSILCAIHCAVLPLFLVALPL</sequence>
<dbReference type="InterPro" id="IPR004891">
    <property type="entry name" value="Mercury-R_MerC"/>
</dbReference>
<evidence type="ECO:0000313" key="3">
    <source>
        <dbReference type="Proteomes" id="UP001202248"/>
    </source>
</evidence>